<evidence type="ECO:0000313" key="6">
    <source>
        <dbReference type="Proteomes" id="UP001595947"/>
    </source>
</evidence>
<dbReference type="InterPro" id="IPR036129">
    <property type="entry name" value="Glycerate_kinase_sf"/>
</dbReference>
<organism evidence="5 6">
    <name type="scientific">Actinomycetospora atypica</name>
    <dbReference type="NCBI Taxonomy" id="1290095"/>
    <lineage>
        <taxon>Bacteria</taxon>
        <taxon>Bacillati</taxon>
        <taxon>Actinomycetota</taxon>
        <taxon>Actinomycetes</taxon>
        <taxon>Pseudonocardiales</taxon>
        <taxon>Pseudonocardiaceae</taxon>
        <taxon>Actinomycetospora</taxon>
    </lineage>
</organism>
<keyword evidence="2 4" id="KW-0808">Transferase</keyword>
<gene>
    <name evidence="5" type="ORF">ACFPBZ_12155</name>
</gene>
<dbReference type="PANTHER" id="PTHR21599">
    <property type="entry name" value="GLYCERATE KINASE"/>
    <property type="match status" value="1"/>
</dbReference>
<protein>
    <submittedName>
        <fullName evidence="5">Glycerate kinase</fullName>
    </submittedName>
</protein>
<accession>A0ABV9YM49</accession>
<comment type="similarity">
    <text evidence="1 4">Belongs to the glycerate kinase type-1 family.</text>
</comment>
<evidence type="ECO:0000256" key="3">
    <source>
        <dbReference type="ARBA" id="ARBA00022777"/>
    </source>
</evidence>
<sequence length="371" mass="36373">MHVLISPDKFKGSLSAADVAAAIARAVTAHGHTADLCPVADGGDGTVDVAVAAGFTRHAVTASGPTGEPVSSSFARSGDDAVVELADVCGLVRLPGGVLRPTEATTVGLGEVVAAALADGARRVVLGLGGSASTDGGAGLAQALGARLLDASGSELPRGLGGGRLTEVVAVEPPVLPPGTTIEVACDVDNPLLGPHGAAAVYGPQKGADTAELVETLDAALASWARVVDPGGVADEPGAGAAGGAGFGLMALLGARLRPGFDLVAELLGFDERLARADLVITGEGRLDAQTLRGKGPAGVATRARAAGIPVVAVAGRVDLDADELAGAGIVGTAALLDLEPDLGRAQAHAAELVTRCVEQLLAGQALGTTR</sequence>
<proteinExistence type="inferred from homology"/>
<dbReference type="InterPro" id="IPR018197">
    <property type="entry name" value="Glycerate_kinase_RE-like"/>
</dbReference>
<keyword evidence="3 4" id="KW-0418">Kinase</keyword>
<evidence type="ECO:0000313" key="5">
    <source>
        <dbReference type="EMBL" id="MFC5062961.1"/>
    </source>
</evidence>
<keyword evidence="6" id="KW-1185">Reference proteome</keyword>
<dbReference type="Pfam" id="PF02595">
    <property type="entry name" value="Gly_kinase"/>
    <property type="match status" value="1"/>
</dbReference>
<dbReference type="NCBIfam" id="TIGR00045">
    <property type="entry name" value="glycerate kinase"/>
    <property type="match status" value="1"/>
</dbReference>
<dbReference type="Proteomes" id="UP001595947">
    <property type="component" value="Unassembled WGS sequence"/>
</dbReference>
<dbReference type="GO" id="GO:0016301">
    <property type="term" value="F:kinase activity"/>
    <property type="evidence" value="ECO:0007669"/>
    <property type="project" value="UniProtKB-KW"/>
</dbReference>
<reference evidence="6" key="1">
    <citation type="journal article" date="2019" name="Int. J. Syst. Evol. Microbiol.">
        <title>The Global Catalogue of Microorganisms (GCM) 10K type strain sequencing project: providing services to taxonomists for standard genome sequencing and annotation.</title>
        <authorList>
            <consortium name="The Broad Institute Genomics Platform"/>
            <consortium name="The Broad Institute Genome Sequencing Center for Infectious Disease"/>
            <person name="Wu L."/>
            <person name="Ma J."/>
        </authorList>
    </citation>
    <scope>NUCLEOTIDE SEQUENCE [LARGE SCALE GENOMIC DNA]</scope>
    <source>
        <strain evidence="6">CGMCC 4.7093</strain>
    </source>
</reference>
<dbReference type="InterPro" id="IPR004381">
    <property type="entry name" value="Glycerate_kinase"/>
</dbReference>
<name>A0ABV9YM49_9PSEU</name>
<dbReference type="EMBL" id="JBHSIV010000010">
    <property type="protein sequence ID" value="MFC5062961.1"/>
    <property type="molecule type" value="Genomic_DNA"/>
</dbReference>
<comment type="caution">
    <text evidence="5">The sequence shown here is derived from an EMBL/GenBank/DDBJ whole genome shotgun (WGS) entry which is preliminary data.</text>
</comment>
<dbReference type="InterPro" id="IPR018193">
    <property type="entry name" value="Glyc_kinase_flavodox-like_fold"/>
</dbReference>
<dbReference type="Gene3D" id="3.90.1510.10">
    <property type="entry name" value="Glycerate kinase, domain 2"/>
    <property type="match status" value="1"/>
</dbReference>
<evidence type="ECO:0000256" key="1">
    <source>
        <dbReference type="ARBA" id="ARBA00006284"/>
    </source>
</evidence>
<dbReference type="RefSeq" id="WP_378036306.1">
    <property type="nucleotide sequence ID" value="NZ_JBHSIV010000010.1"/>
</dbReference>
<dbReference type="PANTHER" id="PTHR21599:SF0">
    <property type="entry name" value="GLYCERATE KINASE"/>
    <property type="match status" value="1"/>
</dbReference>
<dbReference type="Gene3D" id="3.40.50.10350">
    <property type="entry name" value="Glycerate kinase, domain 1"/>
    <property type="match status" value="1"/>
</dbReference>
<evidence type="ECO:0000256" key="2">
    <source>
        <dbReference type="ARBA" id="ARBA00022679"/>
    </source>
</evidence>
<dbReference type="SUPFAM" id="SSF110738">
    <property type="entry name" value="Glycerate kinase I"/>
    <property type="match status" value="1"/>
</dbReference>
<dbReference type="PIRSF" id="PIRSF006078">
    <property type="entry name" value="GlxK"/>
    <property type="match status" value="1"/>
</dbReference>
<evidence type="ECO:0000256" key="4">
    <source>
        <dbReference type="PIRNR" id="PIRNR006078"/>
    </source>
</evidence>